<dbReference type="AlphaFoldDB" id="A0A376CNP7"/>
<reference evidence="3 4" key="1">
    <citation type="submission" date="2018-06" db="EMBL/GenBank/DDBJ databases">
        <authorList>
            <consortium name="Pathogen Informatics"/>
            <person name="Doyle S."/>
        </authorList>
    </citation>
    <scope>NUCLEOTIDE SEQUENCE [LARGE SCALE GENOMIC DNA]</scope>
    <source>
        <strain evidence="3 4">NCTC11862</strain>
    </source>
</reference>
<dbReference type="Gene3D" id="2.40.10.10">
    <property type="entry name" value="Trypsin-like serine proteases"/>
    <property type="match status" value="2"/>
</dbReference>
<feature type="chain" id="PRO_5016690608" evidence="2">
    <location>
        <begin position="30"/>
        <end position="399"/>
    </location>
</feature>
<proteinExistence type="predicted"/>
<dbReference type="EMBL" id="UFXQ01000001">
    <property type="protein sequence ID" value="STC69892.1"/>
    <property type="molecule type" value="Genomic_DNA"/>
</dbReference>
<keyword evidence="2" id="KW-0732">Signal</keyword>
<dbReference type="InterPro" id="IPR009003">
    <property type="entry name" value="Peptidase_S1_PA"/>
</dbReference>
<dbReference type="STRING" id="35756.GCA_001044155_00510"/>
<dbReference type="InterPro" id="IPR043504">
    <property type="entry name" value="Peptidase_S1_PA_chymotrypsin"/>
</dbReference>
<dbReference type="Proteomes" id="UP000254467">
    <property type="component" value="Unassembled WGS sequence"/>
</dbReference>
<evidence type="ECO:0000313" key="3">
    <source>
        <dbReference type="EMBL" id="STC69892.1"/>
    </source>
</evidence>
<feature type="compositionally biased region" description="Low complexity" evidence="1">
    <location>
        <begin position="110"/>
        <end position="122"/>
    </location>
</feature>
<gene>
    <name evidence="3" type="ORF">NCTC11862_01693</name>
</gene>
<dbReference type="RefSeq" id="WP_018581880.1">
    <property type="nucleotide sequence ID" value="NZ_LDYD01000003.1"/>
</dbReference>
<evidence type="ECO:0000256" key="2">
    <source>
        <dbReference type="SAM" id="SignalP"/>
    </source>
</evidence>
<dbReference type="CDD" id="cd21112">
    <property type="entry name" value="alphaLP-like"/>
    <property type="match status" value="1"/>
</dbReference>
<name>A0A376CNP7_9CORY</name>
<organism evidence="3 4">
    <name type="scientific">Corynebacterium pilosum</name>
    <dbReference type="NCBI Taxonomy" id="35756"/>
    <lineage>
        <taxon>Bacteria</taxon>
        <taxon>Bacillati</taxon>
        <taxon>Actinomycetota</taxon>
        <taxon>Actinomycetes</taxon>
        <taxon>Mycobacteriales</taxon>
        <taxon>Corynebacteriaceae</taxon>
        <taxon>Corynebacterium</taxon>
    </lineage>
</organism>
<feature type="region of interest" description="Disordered" evidence="1">
    <location>
        <begin position="93"/>
        <end position="129"/>
    </location>
</feature>
<evidence type="ECO:0000256" key="1">
    <source>
        <dbReference type="SAM" id="MobiDB-lite"/>
    </source>
</evidence>
<sequence length="399" mass="41523">MQRRVRLRNFALSSATLVAVALVPPISTAQEAPPTSSVGNLPAVNVNIAPLNSAQIVDQVRADASAVGITLPQVDPSLTEAIDNSVNQFLPQQPVLNDDAPAPADPEPVQEPVQEPSEAQPALGVTQGPVLTNPNPIGLNAEEEPLPVTTNQNYWWRDDVVSKVMAAKPFADYVLHRVPGSWFDAPRIPEESNQVMTNGASLYGPGTPIYVGEDALCTLTMAGTDADGRKVGITAGHCGEVGEAVSSADSWQIGPSGTVVSKNEYLDYAVIEFGSNAEVTNTYNGATAYSVGGEPQPGEIVCKNGVATGETCGMTLVTAEDIQVNQVCAMVGDSGAPVFHRGRVVGMVNGGVLPRPYNMECNSPWQGALHAPTASTRMDAVVADLNAQGGVGAGFTLAG</sequence>
<accession>A0A376CNP7</accession>
<keyword evidence="4" id="KW-1185">Reference proteome</keyword>
<dbReference type="SUPFAM" id="SSF50494">
    <property type="entry name" value="Trypsin-like serine proteases"/>
    <property type="match status" value="1"/>
</dbReference>
<evidence type="ECO:0000313" key="4">
    <source>
        <dbReference type="Proteomes" id="UP000254467"/>
    </source>
</evidence>
<protein>
    <submittedName>
        <fullName evidence="3">Putative secreted protein</fullName>
    </submittedName>
</protein>
<feature type="signal peptide" evidence="2">
    <location>
        <begin position="1"/>
        <end position="29"/>
    </location>
</feature>